<comment type="caution">
    <text evidence="1">The sequence shown here is derived from an EMBL/GenBank/DDBJ whole genome shotgun (WGS) entry which is preliminary data.</text>
</comment>
<protein>
    <submittedName>
        <fullName evidence="1">Uncharacterized protein</fullName>
    </submittedName>
</protein>
<evidence type="ECO:0000313" key="1">
    <source>
        <dbReference type="EMBL" id="KGJ04929.1"/>
    </source>
</evidence>
<dbReference type="EMBL" id="JRKN01000008">
    <property type="protein sequence ID" value="KGJ04929.1"/>
    <property type="molecule type" value="Genomic_DNA"/>
</dbReference>
<evidence type="ECO:0000313" key="2">
    <source>
        <dbReference type="Proteomes" id="UP000029846"/>
    </source>
</evidence>
<dbReference type="AlphaFoldDB" id="A0A099F3F5"/>
<organism evidence="1 2">
    <name type="scientific">Paracoccus halophilus</name>
    <dbReference type="NCBI Taxonomy" id="376733"/>
    <lineage>
        <taxon>Bacteria</taxon>
        <taxon>Pseudomonadati</taxon>
        <taxon>Pseudomonadota</taxon>
        <taxon>Alphaproteobacteria</taxon>
        <taxon>Rhodobacterales</taxon>
        <taxon>Paracoccaceae</taxon>
        <taxon>Paracoccus</taxon>
    </lineage>
</organism>
<accession>A0A099F3F5</accession>
<reference evidence="1 2" key="1">
    <citation type="submission" date="2014-09" db="EMBL/GenBank/DDBJ databases">
        <authorList>
            <person name="McGinnis J.M."/>
            <person name="Wolfgang W.J."/>
        </authorList>
    </citation>
    <scope>NUCLEOTIDE SEQUENCE [LARGE SCALE GENOMIC DNA]</scope>
    <source>
        <strain evidence="1 2">JCM 14014</strain>
    </source>
</reference>
<dbReference type="Proteomes" id="UP000029846">
    <property type="component" value="Unassembled WGS sequence"/>
</dbReference>
<name>A0A099F3F5_9RHOB</name>
<reference evidence="1 2" key="2">
    <citation type="submission" date="2014-10" db="EMBL/GenBank/DDBJ databases">
        <title>Paracoccus sanguinis sp. nov., isolated from clinical specimens of New York State patients.</title>
        <authorList>
            <person name="Mingle L.A."/>
            <person name="Cole J.A."/>
            <person name="Lapierre P."/>
            <person name="Musser K.A."/>
        </authorList>
    </citation>
    <scope>NUCLEOTIDE SEQUENCE [LARGE SCALE GENOMIC DNA]</scope>
    <source>
        <strain evidence="1 2">JCM 14014</strain>
    </source>
</reference>
<gene>
    <name evidence="1" type="ORF">IT41_07835</name>
</gene>
<keyword evidence="2" id="KW-1185">Reference proteome</keyword>
<proteinExistence type="predicted"/>
<sequence>MIFLYFFGIMDRAAEAVIHVAHLDAPRRGQLPAVDLLDIDLRGLHLAVSEKSHDLDDRRVVRRHRDRDGLPNAVLRSSRLLHLRPGILDAQAGFDDPIPDFIAHRGRQCERAAVFVDEEGVSRAQIVMRQFGSEKILDGHRHKLRPALLLLVCHIFAALIGLEVVRAQPVHVTYSSRGGIGNPHHIAYATGILLGLKPAVHATQAPAAQAGGMSNPEMDTMNRILLALCAAFPGRSVFWRQNAGILPQPGDLARFAP</sequence>